<dbReference type="AlphaFoldDB" id="A0A7X3MHH6"/>
<organism evidence="1 2">
    <name type="scientific">Sporofaciens musculi</name>
    <dbReference type="NCBI Taxonomy" id="2681861"/>
    <lineage>
        <taxon>Bacteria</taxon>
        <taxon>Bacillati</taxon>
        <taxon>Bacillota</taxon>
        <taxon>Clostridia</taxon>
        <taxon>Lachnospirales</taxon>
        <taxon>Lachnospiraceae</taxon>
        <taxon>Sporofaciens</taxon>
    </lineage>
</organism>
<evidence type="ECO:0000313" key="2">
    <source>
        <dbReference type="Proteomes" id="UP000460412"/>
    </source>
</evidence>
<evidence type="ECO:0000313" key="1">
    <source>
        <dbReference type="EMBL" id="MXP76355.1"/>
    </source>
</evidence>
<sequence length="129" mass="15441">MKEAEEVKMIDKGYGKIVKDYSFEVFWKDILTASVSVEGHQVKVVRHVEHPLRQLFASENMTRYQLNKILEMRCWDRGREDINEILAYLGLREYNPYEIVKKTHGVSWNDYIWFRFPGENLKSKDVLVR</sequence>
<protein>
    <submittedName>
        <fullName evidence="1">Uncharacterized protein</fullName>
    </submittedName>
</protein>
<dbReference type="RefSeq" id="WP_159751495.1">
    <property type="nucleotide sequence ID" value="NZ_CATIFW010000146.1"/>
</dbReference>
<dbReference type="EMBL" id="WUQX01000001">
    <property type="protein sequence ID" value="MXP76355.1"/>
    <property type="molecule type" value="Genomic_DNA"/>
</dbReference>
<name>A0A7X3MHH6_9FIRM</name>
<reference evidence="1 2" key="1">
    <citation type="submission" date="2019-12" db="EMBL/GenBank/DDBJ databases">
        <title>Sporaefaciens musculi gen. nov., sp. nov., a novel bacterium isolated from the caecum of an obese mouse.</title>
        <authorList>
            <person name="Rasmussen T.S."/>
            <person name="Streidl T."/>
            <person name="Hitch T.C.A."/>
            <person name="Wortmann E."/>
            <person name="Deptula P."/>
            <person name="Hansen M."/>
            <person name="Nielsen D.S."/>
            <person name="Clavel T."/>
            <person name="Vogensen F.K."/>
        </authorList>
    </citation>
    <scope>NUCLEOTIDE SEQUENCE [LARGE SCALE GENOMIC DNA]</scope>
    <source>
        <strain evidence="1 2">WCA-9-b2</strain>
    </source>
</reference>
<dbReference type="Proteomes" id="UP000460412">
    <property type="component" value="Unassembled WGS sequence"/>
</dbReference>
<accession>A0A7X3MHH6</accession>
<gene>
    <name evidence="1" type="ORF">GN277_13425</name>
</gene>
<comment type="caution">
    <text evidence="1">The sequence shown here is derived from an EMBL/GenBank/DDBJ whole genome shotgun (WGS) entry which is preliminary data.</text>
</comment>
<proteinExistence type="predicted"/>
<keyword evidence="2" id="KW-1185">Reference proteome</keyword>